<evidence type="ECO:0000313" key="1">
    <source>
        <dbReference type="EMBL" id="CSC14601.1"/>
    </source>
</evidence>
<name>A0A656APC1_VIBCL</name>
<dbReference type="AlphaFoldDB" id="A0A656APC1"/>
<sequence>MVGARPLRHRPYYRSGAEGSAIYSVDQLAHFTAVEFNQDENAQCFTGLFGATNVVEDCFPAVAAQNPLYFVCRRRIRYFRGRFQLSVRADYSPNVFSPSLAVV</sequence>
<accession>A0A656APC1</accession>
<dbReference type="EMBL" id="CWQY01000003">
    <property type="protein sequence ID" value="CSC14601.1"/>
    <property type="molecule type" value="Genomic_DNA"/>
</dbReference>
<reference evidence="1 2" key="1">
    <citation type="submission" date="2015-07" db="EMBL/GenBank/DDBJ databases">
        <authorList>
            <consortium name="Pathogen Informatics"/>
        </authorList>
    </citation>
    <scope>NUCLEOTIDE SEQUENCE [LARGE SCALE GENOMIC DNA]</scope>
    <source>
        <strain evidence="1 2">A316</strain>
    </source>
</reference>
<proteinExistence type="predicted"/>
<dbReference type="Proteomes" id="UP000041770">
    <property type="component" value="Unassembled WGS sequence"/>
</dbReference>
<gene>
    <name evidence="1" type="ORF">ERS013200_00667</name>
</gene>
<evidence type="ECO:0000313" key="2">
    <source>
        <dbReference type="Proteomes" id="UP000041770"/>
    </source>
</evidence>
<protein>
    <submittedName>
        <fullName evidence="1">Uncharacterized protein</fullName>
    </submittedName>
</protein>
<organism evidence="1 2">
    <name type="scientific">Vibrio cholerae</name>
    <dbReference type="NCBI Taxonomy" id="666"/>
    <lineage>
        <taxon>Bacteria</taxon>
        <taxon>Pseudomonadati</taxon>
        <taxon>Pseudomonadota</taxon>
        <taxon>Gammaproteobacteria</taxon>
        <taxon>Vibrionales</taxon>
        <taxon>Vibrionaceae</taxon>
        <taxon>Vibrio</taxon>
    </lineage>
</organism>